<accession>A0A4Y2NWH6</accession>
<evidence type="ECO:0000259" key="7">
    <source>
        <dbReference type="Pfam" id="PF01094"/>
    </source>
</evidence>
<dbReference type="EMBL" id="BGPR01009791">
    <property type="protein sequence ID" value="GBN42307.1"/>
    <property type="molecule type" value="Genomic_DNA"/>
</dbReference>
<organism evidence="8 9">
    <name type="scientific">Araneus ventricosus</name>
    <name type="common">Orbweaver spider</name>
    <name type="synonym">Epeira ventricosa</name>
    <dbReference type="NCBI Taxonomy" id="182803"/>
    <lineage>
        <taxon>Eukaryota</taxon>
        <taxon>Metazoa</taxon>
        <taxon>Ecdysozoa</taxon>
        <taxon>Arthropoda</taxon>
        <taxon>Chelicerata</taxon>
        <taxon>Arachnida</taxon>
        <taxon>Araneae</taxon>
        <taxon>Araneomorphae</taxon>
        <taxon>Entelegynae</taxon>
        <taxon>Araneoidea</taxon>
        <taxon>Araneidae</taxon>
        <taxon>Araneus</taxon>
    </lineage>
</organism>
<keyword evidence="2" id="KW-0812">Transmembrane</keyword>
<feature type="signal peptide" evidence="6">
    <location>
        <begin position="1"/>
        <end position="20"/>
    </location>
</feature>
<evidence type="ECO:0000256" key="2">
    <source>
        <dbReference type="ARBA" id="ARBA00022692"/>
    </source>
</evidence>
<proteinExistence type="predicted"/>
<dbReference type="InterPro" id="IPR028082">
    <property type="entry name" value="Peripla_BP_I"/>
</dbReference>
<dbReference type="OrthoDB" id="60033at2759"/>
<dbReference type="AlphaFoldDB" id="A0A4Y2NWH6"/>
<keyword evidence="3" id="KW-1133">Transmembrane helix</keyword>
<keyword evidence="4" id="KW-0472">Membrane</keyword>
<evidence type="ECO:0000256" key="1">
    <source>
        <dbReference type="ARBA" id="ARBA00004370"/>
    </source>
</evidence>
<evidence type="ECO:0000313" key="9">
    <source>
        <dbReference type="Proteomes" id="UP000499080"/>
    </source>
</evidence>
<evidence type="ECO:0000256" key="5">
    <source>
        <dbReference type="SAM" id="MobiDB-lite"/>
    </source>
</evidence>
<evidence type="ECO:0000256" key="3">
    <source>
        <dbReference type="ARBA" id="ARBA00022989"/>
    </source>
</evidence>
<protein>
    <recommendedName>
        <fullName evidence="7">Receptor ligand binding region domain-containing protein</fullName>
    </recommendedName>
</protein>
<gene>
    <name evidence="8" type="ORF">AVEN_242473_1</name>
</gene>
<dbReference type="SUPFAM" id="SSF53822">
    <property type="entry name" value="Periplasmic binding protein-like I"/>
    <property type="match status" value="1"/>
</dbReference>
<feature type="domain" description="Receptor ligand binding region" evidence="7">
    <location>
        <begin position="67"/>
        <end position="144"/>
    </location>
</feature>
<reference evidence="8 9" key="1">
    <citation type="journal article" date="2019" name="Sci. Rep.">
        <title>Orb-weaving spider Araneus ventricosus genome elucidates the spidroin gene catalogue.</title>
        <authorList>
            <person name="Kono N."/>
            <person name="Nakamura H."/>
            <person name="Ohtoshi R."/>
            <person name="Moran D.A.P."/>
            <person name="Shinohara A."/>
            <person name="Yoshida Y."/>
            <person name="Fujiwara M."/>
            <person name="Mori M."/>
            <person name="Tomita M."/>
            <person name="Arakawa K."/>
        </authorList>
    </citation>
    <scope>NUCLEOTIDE SEQUENCE [LARGE SCALE GENOMIC DNA]</scope>
</reference>
<comment type="caution">
    <text evidence="8">The sequence shown here is derived from an EMBL/GenBank/DDBJ whole genome shotgun (WGS) entry which is preliminary data.</text>
</comment>
<evidence type="ECO:0000256" key="6">
    <source>
        <dbReference type="SAM" id="SignalP"/>
    </source>
</evidence>
<dbReference type="Pfam" id="PF01094">
    <property type="entry name" value="ANF_receptor"/>
    <property type="match status" value="1"/>
</dbReference>
<dbReference type="Proteomes" id="UP000499080">
    <property type="component" value="Unassembled WGS sequence"/>
</dbReference>
<keyword evidence="9" id="KW-1185">Reference proteome</keyword>
<evidence type="ECO:0000256" key="4">
    <source>
        <dbReference type="ARBA" id="ARBA00023136"/>
    </source>
</evidence>
<evidence type="ECO:0000313" key="8">
    <source>
        <dbReference type="EMBL" id="GBN42307.1"/>
    </source>
</evidence>
<keyword evidence="6" id="KW-0732">Signal</keyword>
<dbReference type="InterPro" id="IPR001828">
    <property type="entry name" value="ANF_lig-bd_rcpt"/>
</dbReference>
<dbReference type="Gene3D" id="3.40.50.2300">
    <property type="match status" value="1"/>
</dbReference>
<comment type="subcellular location">
    <subcellularLocation>
        <location evidence="1">Membrane</location>
    </subcellularLocation>
</comment>
<name>A0A4Y2NWH6_ARAVE</name>
<sequence>MHPLTTSVLVTILCTYLVEAELEPHRTVLNLSRFNYTIEKPVLDPSKPNVTLGFLTSFKDIEKLLIAGAVPLAVDMVNEDPELLPYHNLRFIAYDSGEADSALPLKKMTQMREEGVIGFIGLDGSCEHEALLAAAWDMAMVSYGPNLLVPARKPWPGGRVSDSEPEGFRFKTTTKNPRVHGSGTRSISRGPTSPCECDMEEWRTGCRLRMFLVTSQQFAMTGFSSN</sequence>
<feature type="chain" id="PRO_5021462192" description="Receptor ligand binding region domain-containing protein" evidence="6">
    <location>
        <begin position="21"/>
        <end position="226"/>
    </location>
</feature>
<dbReference type="GO" id="GO:0016020">
    <property type="term" value="C:membrane"/>
    <property type="evidence" value="ECO:0007669"/>
    <property type="project" value="UniProtKB-SubCell"/>
</dbReference>
<feature type="region of interest" description="Disordered" evidence="5">
    <location>
        <begin position="173"/>
        <end position="194"/>
    </location>
</feature>